<sequence>EPGKAEPGATKLAVSVSAPAGTKAVTYADEQHWIESEVNDEEARCGNRFGNIEIPVAPKGLGDPVDSETASDAARRQSAEKGAFGRRGLESDSQNGDQTDPGEPVQVCRGKTETV</sequence>
<evidence type="ECO:0000313" key="2">
    <source>
        <dbReference type="EMBL" id="SVD27167.1"/>
    </source>
</evidence>
<reference evidence="2" key="1">
    <citation type="submission" date="2018-05" db="EMBL/GenBank/DDBJ databases">
        <authorList>
            <person name="Lanie J.A."/>
            <person name="Ng W.-L."/>
            <person name="Kazmierczak K.M."/>
            <person name="Andrzejewski T.M."/>
            <person name="Davidsen T.M."/>
            <person name="Wayne K.J."/>
            <person name="Tettelin H."/>
            <person name="Glass J.I."/>
            <person name="Rusch D."/>
            <person name="Podicherti R."/>
            <person name="Tsui H.-C.T."/>
            <person name="Winkler M.E."/>
        </authorList>
    </citation>
    <scope>NUCLEOTIDE SEQUENCE</scope>
</reference>
<proteinExistence type="predicted"/>
<feature type="region of interest" description="Disordered" evidence="1">
    <location>
        <begin position="53"/>
        <end position="115"/>
    </location>
</feature>
<protein>
    <submittedName>
        <fullName evidence="2">Uncharacterized protein</fullName>
    </submittedName>
</protein>
<feature type="non-terminal residue" evidence="2">
    <location>
        <position position="1"/>
    </location>
</feature>
<accession>A0A382TZP0</accession>
<organism evidence="2">
    <name type="scientific">marine metagenome</name>
    <dbReference type="NCBI Taxonomy" id="408172"/>
    <lineage>
        <taxon>unclassified sequences</taxon>
        <taxon>metagenomes</taxon>
        <taxon>ecological metagenomes</taxon>
    </lineage>
</organism>
<dbReference type="EMBL" id="UINC01140176">
    <property type="protein sequence ID" value="SVD27167.1"/>
    <property type="molecule type" value="Genomic_DNA"/>
</dbReference>
<name>A0A382TZP0_9ZZZZ</name>
<dbReference type="AlphaFoldDB" id="A0A382TZP0"/>
<evidence type="ECO:0000256" key="1">
    <source>
        <dbReference type="SAM" id="MobiDB-lite"/>
    </source>
</evidence>
<gene>
    <name evidence="2" type="ORF">METZ01_LOCUS380021</name>
</gene>